<protein>
    <submittedName>
        <fullName evidence="1">Uncharacterized protein</fullName>
    </submittedName>
</protein>
<proteinExistence type="predicted"/>
<dbReference type="AlphaFoldDB" id="D1VVR2"/>
<reference evidence="1 2" key="1">
    <citation type="submission" date="2009-12" db="EMBL/GenBank/DDBJ databases">
        <title>Genome Sequence of Peptoniphilus lacrimalis 315-B.</title>
        <authorList>
            <person name="Durkin A.S."/>
            <person name="Madupu R."/>
            <person name="Torralba M."/>
            <person name="Methe B."/>
            <person name="Sutton G."/>
            <person name="Strausberg R.L."/>
            <person name="Nelson K.E."/>
        </authorList>
    </citation>
    <scope>NUCLEOTIDE SEQUENCE [LARGE SCALE GENOMIC DNA]</scope>
    <source>
        <strain evidence="1 2">315-B</strain>
    </source>
</reference>
<sequence>MKGATTFRVTKDENLGKISIHAPVKGATAFFRHSMTYKMQLVHLL</sequence>
<name>D1VVR2_9FIRM</name>
<comment type="caution">
    <text evidence="1">The sequence shown here is derived from an EMBL/GenBank/DDBJ whole genome shotgun (WGS) entry which is preliminary data.</text>
</comment>
<organism evidence="1 2">
    <name type="scientific">Peptoniphilus lacrimalis 315-B</name>
    <dbReference type="NCBI Taxonomy" id="596330"/>
    <lineage>
        <taxon>Bacteria</taxon>
        <taxon>Bacillati</taxon>
        <taxon>Bacillota</taxon>
        <taxon>Tissierellia</taxon>
        <taxon>Tissierellales</taxon>
        <taxon>Peptoniphilaceae</taxon>
        <taxon>Peptoniphilus</taxon>
    </lineage>
</organism>
<keyword evidence="2" id="KW-1185">Reference proteome</keyword>
<evidence type="ECO:0000313" key="1">
    <source>
        <dbReference type="EMBL" id="EFA89365.1"/>
    </source>
</evidence>
<evidence type="ECO:0000313" key="2">
    <source>
        <dbReference type="Proteomes" id="UP000005711"/>
    </source>
</evidence>
<dbReference type="Proteomes" id="UP000005711">
    <property type="component" value="Unassembled WGS sequence"/>
</dbReference>
<gene>
    <name evidence="1" type="ORF">HMPREF0628_0982</name>
</gene>
<dbReference type="EMBL" id="ADDO01000066">
    <property type="protein sequence ID" value="EFA89365.1"/>
    <property type="molecule type" value="Genomic_DNA"/>
</dbReference>
<accession>D1VVR2</accession>